<gene>
    <name evidence="1" type="ORF">AY601_0156</name>
</gene>
<evidence type="ECO:0008006" key="3">
    <source>
        <dbReference type="Google" id="ProtNLM"/>
    </source>
</evidence>
<organism evidence="1 2">
    <name type="scientific">Pedobacter cryoconitis</name>
    <dbReference type="NCBI Taxonomy" id="188932"/>
    <lineage>
        <taxon>Bacteria</taxon>
        <taxon>Pseudomonadati</taxon>
        <taxon>Bacteroidota</taxon>
        <taxon>Sphingobacteriia</taxon>
        <taxon>Sphingobacteriales</taxon>
        <taxon>Sphingobacteriaceae</taxon>
        <taxon>Pedobacter</taxon>
    </lineage>
</organism>
<protein>
    <recommendedName>
        <fullName evidence="3">DUF2625 domain-containing protein</fullName>
    </recommendedName>
</protein>
<evidence type="ECO:0000313" key="2">
    <source>
        <dbReference type="Proteomes" id="UP000071561"/>
    </source>
</evidence>
<proteinExistence type="predicted"/>
<dbReference type="KEGG" id="pcm:AY601_0156"/>
<evidence type="ECO:0000313" key="1">
    <source>
        <dbReference type="EMBL" id="AMP97127.1"/>
    </source>
</evidence>
<name>A0A127V7B5_9SPHI</name>
<dbReference type="Pfam" id="PF10946">
    <property type="entry name" value="DUF2625"/>
    <property type="match status" value="1"/>
</dbReference>
<reference evidence="1 2" key="1">
    <citation type="submission" date="2016-03" db="EMBL/GenBank/DDBJ databases">
        <title>Complete genome sequence of Pedobacter cryoconitis PAMC 27485.</title>
        <authorList>
            <person name="Lee J."/>
            <person name="Kim O.-S."/>
        </authorList>
    </citation>
    <scope>NUCLEOTIDE SEQUENCE [LARGE SCALE GENOMIC DNA]</scope>
    <source>
        <strain evidence="1 2">PAMC 27485</strain>
    </source>
</reference>
<sequence length="291" mass="33239">MSFHKLNQYFFFSYKNIFRPLVIKIILSLEKISSISMKSAIKNLLILGFTLMSAVTFAQNKMQSLNELINQTDPAWPLVQKWIDSAKNKVQVLEFDSVEAKNVLFNTQVSTYSTLGAVIYNSGGIMVDDGWLRILGSGSKKLNRSVSEWNKGKTIQEYGDKPTYLLVADDAAGGFFAINYGAFGEDLKNVYYLAPNSLKWEPLGLGYSEFIRFCFDSDLSAFYKGLRWSTWNQFIANLDGSKSYSFRPYLWSEEGTDIEKCKRKLVSTEELFKFNMEKQKELNTKGTTEPQ</sequence>
<dbReference type="PATRIC" id="fig|188932.3.peg.157"/>
<accession>A0A127V7B5</accession>
<dbReference type="EMBL" id="CP014504">
    <property type="protein sequence ID" value="AMP97127.1"/>
    <property type="molecule type" value="Genomic_DNA"/>
</dbReference>
<keyword evidence="2" id="KW-1185">Reference proteome</keyword>
<dbReference type="Proteomes" id="UP000071561">
    <property type="component" value="Chromosome"/>
</dbReference>
<dbReference type="InterPro" id="IPR021239">
    <property type="entry name" value="DUF2625"/>
</dbReference>
<dbReference type="AlphaFoldDB" id="A0A127V7B5"/>